<feature type="domain" description="CN hydrolase" evidence="2">
    <location>
        <begin position="23"/>
        <end position="296"/>
    </location>
</feature>
<keyword evidence="4" id="KW-1185">Reference proteome</keyword>
<dbReference type="PROSITE" id="PS50263">
    <property type="entry name" value="CN_HYDROLASE"/>
    <property type="match status" value="1"/>
</dbReference>
<organism evidence="3 4">
    <name type="scientific">Bradyrhizobium ivorense</name>
    <dbReference type="NCBI Taxonomy" id="2511166"/>
    <lineage>
        <taxon>Bacteria</taxon>
        <taxon>Pseudomonadati</taxon>
        <taxon>Pseudomonadota</taxon>
        <taxon>Alphaproteobacteria</taxon>
        <taxon>Hyphomicrobiales</taxon>
        <taxon>Nitrobacteraceae</taxon>
        <taxon>Bradyrhizobium</taxon>
    </lineage>
</organism>
<dbReference type="EC" id="3.5.1.77" evidence="3"/>
<dbReference type="PANTHER" id="PTHR43674:SF12">
    <property type="entry name" value="NITRILASE C965.09-RELATED"/>
    <property type="match status" value="1"/>
</dbReference>
<comment type="caution">
    <text evidence="3">The sequence shown here is derived from an EMBL/GenBank/DDBJ whole genome shotgun (WGS) entry which is preliminary data.</text>
</comment>
<protein>
    <submittedName>
        <fullName evidence="3">N-carbamoyl-D-amino acid hydrolase</fullName>
        <ecNumber evidence="3">3.5.1.77</ecNumber>
    </submittedName>
</protein>
<name>A0A508SZ92_9BRAD</name>
<evidence type="ECO:0000259" key="2">
    <source>
        <dbReference type="PROSITE" id="PS50263"/>
    </source>
</evidence>
<gene>
    <name evidence="3" type="ORF">CI1B_12900</name>
</gene>
<dbReference type="PANTHER" id="PTHR43674">
    <property type="entry name" value="NITRILASE C965.09-RELATED"/>
    <property type="match status" value="1"/>
</dbReference>
<evidence type="ECO:0000313" key="4">
    <source>
        <dbReference type="Proteomes" id="UP000328092"/>
    </source>
</evidence>
<dbReference type="InterPro" id="IPR003010">
    <property type="entry name" value="C-N_Hydrolase"/>
</dbReference>
<keyword evidence="1 3" id="KW-0378">Hydrolase</keyword>
<dbReference type="InterPro" id="IPR050345">
    <property type="entry name" value="Aliph_Amidase/BUP"/>
</dbReference>
<dbReference type="GO" id="GO:0047417">
    <property type="term" value="F:N-carbamoyl-D-amino acid hydrolase activity"/>
    <property type="evidence" value="ECO:0007669"/>
    <property type="project" value="UniProtKB-EC"/>
</dbReference>
<dbReference type="Pfam" id="PF00795">
    <property type="entry name" value="CN_hydrolase"/>
    <property type="match status" value="1"/>
</dbReference>
<evidence type="ECO:0000313" key="3">
    <source>
        <dbReference type="EMBL" id="VIO66178.1"/>
    </source>
</evidence>
<dbReference type="SUPFAM" id="SSF56317">
    <property type="entry name" value="Carbon-nitrogen hydrolase"/>
    <property type="match status" value="1"/>
</dbReference>
<dbReference type="Gene3D" id="3.60.110.10">
    <property type="entry name" value="Carbon-nitrogen hydrolase"/>
    <property type="match status" value="1"/>
</dbReference>
<dbReference type="AlphaFoldDB" id="A0A508SZ92"/>
<dbReference type="CDD" id="cd07569">
    <property type="entry name" value="DCase"/>
    <property type="match status" value="1"/>
</dbReference>
<dbReference type="Proteomes" id="UP000328092">
    <property type="component" value="Unassembled WGS sequence"/>
</dbReference>
<dbReference type="OrthoDB" id="9803803at2"/>
<dbReference type="EMBL" id="CAADFC020000004">
    <property type="protein sequence ID" value="VIO66178.1"/>
    <property type="molecule type" value="Genomic_DNA"/>
</dbReference>
<accession>A0A508SZ92</accession>
<reference evidence="3" key="1">
    <citation type="submission" date="2019-02" db="EMBL/GenBank/DDBJ databases">
        <authorList>
            <person name="Pothier F.J."/>
        </authorList>
    </citation>
    <scope>NUCLEOTIDE SEQUENCE</scope>
    <source>
        <strain evidence="3">CI-1B</strain>
    </source>
</reference>
<evidence type="ECO:0000256" key="1">
    <source>
        <dbReference type="ARBA" id="ARBA00022801"/>
    </source>
</evidence>
<sequence>MERSIASCIGNPHSLEAILVRILRAAAAQMGPTQKADSREHTLGRMLELLETAAARGASLVVFPELAFTTFFPRWYLEGDALDQYFERSMPNPAVQRLFDRARALRVGFYIGYAEQAADRQRYNCSILVDRDGAILGRYRKVHLPGSVEPRAGARFQQLEKRYFSYGDLGFPAFRAGPDWCHAIMGMMICNDRRWPESWRVLGLQGVELVCVGYNSAAYDPNGGVTEDAALRTFHSMLVTQANAYMNATWAIAVAKAGDEDGSGLIGGSCIVDPNGRIVAEAATLGDEVVVADLDLDLCRQGKDKMFNFAAHRRPEQYALITERAGVVEPAGLDAVATNLRNQEAERRSR</sequence>
<dbReference type="InterPro" id="IPR036526">
    <property type="entry name" value="C-N_Hydrolase_sf"/>
</dbReference>
<proteinExistence type="predicted"/>